<sequence length="148" mass="17053">MNTENVKDRNVHQGVNVRRIRRYEGMKQETLANELGVNQQCVSRLEQQPVIKKEYMDKIAAILKVTPEVIENMEEAPISVIFENNKFESGSNNNAIGCNNGEINDNRQIHPVEQILELTKENASLYERMMANEKEKVALLEKLLNEKK</sequence>
<comment type="caution">
    <text evidence="2">The sequence shown here is derived from an EMBL/GenBank/DDBJ whole genome shotgun (WGS) entry which is preliminary data.</text>
</comment>
<gene>
    <name evidence="2" type="ORF">GGQ57_002113</name>
</gene>
<keyword evidence="3" id="KW-1185">Reference proteome</keyword>
<dbReference type="EMBL" id="JACHOC010000003">
    <property type="protein sequence ID" value="MBB4622216.1"/>
    <property type="molecule type" value="Genomic_DNA"/>
</dbReference>
<evidence type="ECO:0000259" key="1">
    <source>
        <dbReference type="PROSITE" id="PS50943"/>
    </source>
</evidence>
<protein>
    <submittedName>
        <fullName evidence="2">DNA-binding XRE family transcriptional regulator</fullName>
    </submittedName>
</protein>
<dbReference type="Pfam" id="PF01381">
    <property type="entry name" value="HTH_3"/>
    <property type="match status" value="1"/>
</dbReference>
<dbReference type="SUPFAM" id="SSF47413">
    <property type="entry name" value="lambda repressor-like DNA-binding domains"/>
    <property type="match status" value="1"/>
</dbReference>
<dbReference type="InterPro" id="IPR001387">
    <property type="entry name" value="Cro/C1-type_HTH"/>
</dbReference>
<name>A0ABR6KL25_9BACT</name>
<feature type="domain" description="HTH cro/C1-type" evidence="1">
    <location>
        <begin position="17"/>
        <end position="70"/>
    </location>
</feature>
<evidence type="ECO:0000313" key="2">
    <source>
        <dbReference type="EMBL" id="MBB4622216.1"/>
    </source>
</evidence>
<keyword evidence="2" id="KW-0238">DNA-binding</keyword>
<accession>A0ABR6KL25</accession>
<reference evidence="2 3" key="1">
    <citation type="submission" date="2020-08" db="EMBL/GenBank/DDBJ databases">
        <title>Genomic Encyclopedia of Type Strains, Phase IV (KMG-IV): sequencing the most valuable type-strain genomes for metagenomic binning, comparative biology and taxonomic classification.</title>
        <authorList>
            <person name="Goeker M."/>
        </authorList>
    </citation>
    <scope>NUCLEOTIDE SEQUENCE [LARGE SCALE GENOMIC DNA]</scope>
    <source>
        <strain evidence="2 3">DSM 102983</strain>
    </source>
</reference>
<evidence type="ECO:0000313" key="3">
    <source>
        <dbReference type="Proteomes" id="UP000533637"/>
    </source>
</evidence>
<dbReference type="Gene3D" id="1.10.260.40">
    <property type="entry name" value="lambda repressor-like DNA-binding domains"/>
    <property type="match status" value="1"/>
</dbReference>
<dbReference type="Proteomes" id="UP000533637">
    <property type="component" value="Unassembled WGS sequence"/>
</dbReference>
<dbReference type="PROSITE" id="PS50943">
    <property type="entry name" value="HTH_CROC1"/>
    <property type="match status" value="1"/>
</dbReference>
<proteinExistence type="predicted"/>
<dbReference type="RefSeq" id="WP_183670540.1">
    <property type="nucleotide sequence ID" value="NZ_BMPB01000001.1"/>
</dbReference>
<dbReference type="InterPro" id="IPR010982">
    <property type="entry name" value="Lambda_DNA-bd_dom_sf"/>
</dbReference>
<dbReference type="CDD" id="cd00093">
    <property type="entry name" value="HTH_XRE"/>
    <property type="match status" value="1"/>
</dbReference>
<dbReference type="SMART" id="SM00530">
    <property type="entry name" value="HTH_XRE"/>
    <property type="match status" value="1"/>
</dbReference>
<dbReference type="GO" id="GO:0003677">
    <property type="term" value="F:DNA binding"/>
    <property type="evidence" value="ECO:0007669"/>
    <property type="project" value="UniProtKB-KW"/>
</dbReference>
<organism evidence="2 3">
    <name type="scientific">Parabacteroides faecis</name>
    <dbReference type="NCBI Taxonomy" id="1217282"/>
    <lineage>
        <taxon>Bacteria</taxon>
        <taxon>Pseudomonadati</taxon>
        <taxon>Bacteroidota</taxon>
        <taxon>Bacteroidia</taxon>
        <taxon>Bacteroidales</taxon>
        <taxon>Tannerellaceae</taxon>
        <taxon>Parabacteroides</taxon>
    </lineage>
</organism>